<dbReference type="Gene3D" id="3.40.50.300">
    <property type="entry name" value="P-loop containing nucleotide triphosphate hydrolases"/>
    <property type="match status" value="1"/>
</dbReference>
<dbReference type="Pfam" id="PF02706">
    <property type="entry name" value="Wzz"/>
    <property type="match status" value="1"/>
</dbReference>
<feature type="compositionally biased region" description="Basic and acidic residues" evidence="7">
    <location>
        <begin position="522"/>
        <end position="535"/>
    </location>
</feature>
<dbReference type="InterPro" id="IPR027417">
    <property type="entry name" value="P-loop_NTPase"/>
</dbReference>
<reference evidence="10 11" key="1">
    <citation type="submission" date="2022-04" db="EMBL/GenBank/DDBJ databases">
        <authorList>
            <person name="Ye Y.-Q."/>
            <person name="Du Z.-J."/>
        </authorList>
    </citation>
    <scope>NUCLEOTIDE SEQUENCE [LARGE SCALE GENOMIC DNA]</scope>
    <source>
        <strain evidence="10 11">A6E488</strain>
    </source>
</reference>
<keyword evidence="4 8" id="KW-1133">Transmembrane helix</keyword>
<comment type="caution">
    <text evidence="10">The sequence shown here is derived from an EMBL/GenBank/DDBJ whole genome shotgun (WGS) entry which is preliminary data.</text>
</comment>
<keyword evidence="11" id="KW-1185">Reference proteome</keyword>
<dbReference type="SUPFAM" id="SSF52540">
    <property type="entry name" value="P-loop containing nucleoside triphosphate hydrolases"/>
    <property type="match status" value="1"/>
</dbReference>
<dbReference type="EMBL" id="JALIDZ010000006">
    <property type="protein sequence ID" value="MCT8973057.1"/>
    <property type="molecule type" value="Genomic_DNA"/>
</dbReference>
<feature type="compositionally biased region" description="Gly residues" evidence="7">
    <location>
        <begin position="494"/>
        <end position="512"/>
    </location>
</feature>
<evidence type="ECO:0000313" key="11">
    <source>
        <dbReference type="Proteomes" id="UP001320898"/>
    </source>
</evidence>
<gene>
    <name evidence="10" type="ORF">MUB46_14420</name>
</gene>
<keyword evidence="2" id="KW-1003">Cell membrane</keyword>
<dbReference type="PANTHER" id="PTHR32309:SF13">
    <property type="entry name" value="FERRIC ENTEROBACTIN TRANSPORT PROTEIN FEPE"/>
    <property type="match status" value="1"/>
</dbReference>
<comment type="subcellular location">
    <subcellularLocation>
        <location evidence="1">Cell membrane</location>
        <topology evidence="1">Multi-pass membrane protein</topology>
    </subcellularLocation>
</comment>
<dbReference type="InterPro" id="IPR050445">
    <property type="entry name" value="Bact_polysacc_biosynth/exp"/>
</dbReference>
<sequence>MPAQSRFADMPMAGQPVSAGGMPSGVSAGGLVSALWRARLWIVLPVIVATALAVLWLSGVTPLYRSTAKVLVENQETAYTRPSATVEERTLLDQESIRSQVQLLLSADLSRKIITDLNLGSLPEFNPDSAPSVFSRILSLFGIARDPAGMTNDEKVLDKYYERLTVYQVEQSRVIAVEFASENPELAARIANAIADGYIDMQKTAKRDATREASDWLKSQVDTLRTKVDEAERKVEDYRTEHGLFSTLRGATQPQTLSGQQLSELTSQLAVARALKSEAQAKARLIREMLESGGPIESSEVLNSPLIQGLVSQQVQLRAQIAELSTTLGPRHPRMLQLNAQLGDLRKQIRDEAMKYARAAENDAAVAAEREQDLLANLEALKAKAAQSNENEVALRALERDAKSERDLLESLLARYRDATARGDLESLPANARLISRAAPASEPYFPKTLATLLAAFLGSLVLTCGIVITLELFRSVGEYPVGATSLPVPVRGGPAGSPVGGPSGTGPGTGPGPGPGKRRTKDRESDKEAPRAVAEEPALTGFVGGARKTGLDGIRDRILLNSSGDIAHTVLVTAVRDLPDTKAFAMRLARDVAGQGRRVVVVDTAFSEDKAGADDKAGAEEKPEDGTLGLGDLLMGNAAFETVIRRDEYSRVHAIAAGTTVADPLILLASDRMETVLEALRLTYDVVFVLAPAVIRHGEARLLAARADFALLLSNGAVGETASRRARDRLEAAGVEGVEVITIAENGDDPERTAA</sequence>
<feature type="coiled-coil region" evidence="6">
    <location>
        <begin position="214"/>
        <end position="282"/>
    </location>
</feature>
<dbReference type="AlphaFoldDB" id="A0AAW5R163"/>
<dbReference type="GO" id="GO:0005886">
    <property type="term" value="C:plasma membrane"/>
    <property type="evidence" value="ECO:0007669"/>
    <property type="project" value="UniProtKB-SubCell"/>
</dbReference>
<dbReference type="PANTHER" id="PTHR32309">
    <property type="entry name" value="TYROSINE-PROTEIN KINASE"/>
    <property type="match status" value="1"/>
</dbReference>
<name>A0AAW5R163_9HYPH</name>
<evidence type="ECO:0000256" key="2">
    <source>
        <dbReference type="ARBA" id="ARBA00022475"/>
    </source>
</evidence>
<dbReference type="RefSeq" id="WP_261616640.1">
    <property type="nucleotide sequence ID" value="NZ_JALIDZ010000006.1"/>
</dbReference>
<keyword evidence="5 8" id="KW-0472">Membrane</keyword>
<accession>A0AAW5R163</accession>
<evidence type="ECO:0000256" key="7">
    <source>
        <dbReference type="SAM" id="MobiDB-lite"/>
    </source>
</evidence>
<feature type="coiled-coil region" evidence="6">
    <location>
        <begin position="364"/>
        <end position="415"/>
    </location>
</feature>
<evidence type="ECO:0000256" key="4">
    <source>
        <dbReference type="ARBA" id="ARBA00022989"/>
    </source>
</evidence>
<evidence type="ECO:0000256" key="5">
    <source>
        <dbReference type="ARBA" id="ARBA00023136"/>
    </source>
</evidence>
<keyword evidence="6" id="KW-0175">Coiled coil</keyword>
<evidence type="ECO:0000259" key="9">
    <source>
        <dbReference type="Pfam" id="PF02706"/>
    </source>
</evidence>
<feature type="domain" description="Polysaccharide chain length determinant N-terminal" evidence="9">
    <location>
        <begin position="30"/>
        <end position="117"/>
    </location>
</feature>
<dbReference type="InterPro" id="IPR003856">
    <property type="entry name" value="LPS_length_determ_N"/>
</dbReference>
<protein>
    <submittedName>
        <fullName evidence="10">Exopolysaccharide transport family protein</fullName>
    </submittedName>
</protein>
<evidence type="ECO:0000313" key="10">
    <source>
        <dbReference type="EMBL" id="MCT8973057.1"/>
    </source>
</evidence>
<evidence type="ECO:0000256" key="8">
    <source>
        <dbReference type="SAM" id="Phobius"/>
    </source>
</evidence>
<dbReference type="GO" id="GO:0004713">
    <property type="term" value="F:protein tyrosine kinase activity"/>
    <property type="evidence" value="ECO:0007669"/>
    <property type="project" value="TreeGrafter"/>
</dbReference>
<feature type="region of interest" description="Disordered" evidence="7">
    <location>
        <begin position="487"/>
        <end position="536"/>
    </location>
</feature>
<dbReference type="Proteomes" id="UP001320898">
    <property type="component" value="Unassembled WGS sequence"/>
</dbReference>
<evidence type="ECO:0000256" key="3">
    <source>
        <dbReference type="ARBA" id="ARBA00022692"/>
    </source>
</evidence>
<feature type="transmembrane region" description="Helical" evidence="8">
    <location>
        <begin position="38"/>
        <end position="57"/>
    </location>
</feature>
<evidence type="ECO:0000256" key="1">
    <source>
        <dbReference type="ARBA" id="ARBA00004651"/>
    </source>
</evidence>
<organism evidence="10 11">
    <name type="scientific">Microbaculum marinisediminis</name>
    <dbReference type="NCBI Taxonomy" id="2931392"/>
    <lineage>
        <taxon>Bacteria</taxon>
        <taxon>Pseudomonadati</taxon>
        <taxon>Pseudomonadota</taxon>
        <taxon>Alphaproteobacteria</taxon>
        <taxon>Hyphomicrobiales</taxon>
        <taxon>Tepidamorphaceae</taxon>
        <taxon>Microbaculum</taxon>
    </lineage>
</organism>
<proteinExistence type="predicted"/>
<evidence type="ECO:0000256" key="6">
    <source>
        <dbReference type="SAM" id="Coils"/>
    </source>
</evidence>
<keyword evidence="3 8" id="KW-0812">Transmembrane</keyword>